<name>A0A2K3QAQ7_9HYPO</name>
<feature type="compositionally biased region" description="Low complexity" evidence="1">
    <location>
        <begin position="662"/>
        <end position="672"/>
    </location>
</feature>
<evidence type="ECO:0000256" key="1">
    <source>
        <dbReference type="SAM" id="MobiDB-lite"/>
    </source>
</evidence>
<feature type="compositionally biased region" description="Polar residues" evidence="1">
    <location>
        <begin position="398"/>
        <end position="411"/>
    </location>
</feature>
<feature type="region of interest" description="Disordered" evidence="1">
    <location>
        <begin position="387"/>
        <end position="417"/>
    </location>
</feature>
<dbReference type="AlphaFoldDB" id="A0A2K3QAQ7"/>
<proteinExistence type="predicted"/>
<feature type="region of interest" description="Disordered" evidence="1">
    <location>
        <begin position="662"/>
        <end position="683"/>
    </location>
</feature>
<feature type="region of interest" description="Disordered" evidence="1">
    <location>
        <begin position="261"/>
        <end position="358"/>
    </location>
</feature>
<organism evidence="2 3">
    <name type="scientific">Tolypocladium capitatum</name>
    <dbReference type="NCBI Taxonomy" id="45235"/>
    <lineage>
        <taxon>Eukaryota</taxon>
        <taxon>Fungi</taxon>
        <taxon>Dikarya</taxon>
        <taxon>Ascomycota</taxon>
        <taxon>Pezizomycotina</taxon>
        <taxon>Sordariomycetes</taxon>
        <taxon>Hypocreomycetidae</taxon>
        <taxon>Hypocreales</taxon>
        <taxon>Ophiocordycipitaceae</taxon>
        <taxon>Tolypocladium</taxon>
    </lineage>
</organism>
<protein>
    <submittedName>
        <fullName evidence="2">Uncharacterized protein</fullName>
    </submittedName>
</protein>
<reference evidence="2 3" key="1">
    <citation type="submission" date="2017-08" db="EMBL/GenBank/DDBJ databases">
        <title>Harnessing the power of phylogenomics to disentangle the directionality and signatures of interkingdom host jumping in the parasitic fungal genus Tolypocladium.</title>
        <authorList>
            <person name="Quandt C.A."/>
            <person name="Patterson W."/>
            <person name="Spatafora J.W."/>
        </authorList>
    </citation>
    <scope>NUCLEOTIDE SEQUENCE [LARGE SCALE GENOMIC DNA]</scope>
    <source>
        <strain evidence="2 3">CBS 113982</strain>
    </source>
</reference>
<accession>A0A2K3QAQ7</accession>
<keyword evidence="3" id="KW-1185">Reference proteome</keyword>
<dbReference type="OrthoDB" id="4736382at2759"/>
<gene>
    <name evidence="2" type="ORF">TCAP_05424</name>
</gene>
<evidence type="ECO:0000313" key="2">
    <source>
        <dbReference type="EMBL" id="PNY24630.1"/>
    </source>
</evidence>
<dbReference type="STRING" id="45235.A0A2K3QAQ7"/>
<dbReference type="EMBL" id="NRSZ01000862">
    <property type="protein sequence ID" value="PNY24630.1"/>
    <property type="molecule type" value="Genomic_DNA"/>
</dbReference>
<sequence length="683" mass="73092">MVGSATYSDEEITWVLERVLAKDKPADIQVGFGSRFGRELIGSQVRYLKNNWPQYSSASTRDPQSVQAEDSNNITAWPRNIWAQHTGMGRSGRYNSASSNCYSANNREGVTGNDAPAYENASSKSGHTVIDLTGVDNSPATGNANAQATTYSYTSHTADNEMGYQNAGFTDNTTNSGYAAAFAPTPTSGDSPTASGVLPLPQNMANSFNSPATGNTTGRNVASQARNDANVYHGGINDSWPGHGNTIPALDGTQHSLAASGGHNWPGFGGNGSNGFNLPNLNQSPGSDNDVGYNRADYVDRDAPVPNSSTFDGNGAHHAASNPGPGLASQAPTDIIDPVPSPARAGPGNQQPRAPAYSPQIYDQNFSSQEAPAASGVVEPYFPAYPFEAQPSEEQPDSELTAQQEANVPQQDKQHHAVVQEHLGRRLCEDHQRQRILDQHLRLQPCHTEFQENPPIFAARCLPGTNQVTEIPEQRPHAPAPALEQQQFVLDQEIVFPNVDDAAAAIASVVDLLDDVPIEGPVWDWFDNQPWSSPEDGNPVYGQGWSMIGPPEPLVLPVQQEALETSPPQGQQPIPEVPYLAEPTIEEVINQIPFDWKLPAVGTDFNAADFHPDHPFADGLAGGLGQAPNQIDDYPEDFTSSMPSPLTQLIYAARLETEAEAATNAAPVAAPESRAEIDSNTAP</sequence>
<comment type="caution">
    <text evidence="2">The sequence shown here is derived from an EMBL/GenBank/DDBJ whole genome shotgun (WGS) entry which is preliminary data.</text>
</comment>
<evidence type="ECO:0000313" key="3">
    <source>
        <dbReference type="Proteomes" id="UP000236621"/>
    </source>
</evidence>
<dbReference type="Proteomes" id="UP000236621">
    <property type="component" value="Unassembled WGS sequence"/>
</dbReference>